<dbReference type="EMBL" id="DS985241">
    <property type="protein sequence ID" value="EDV29521.1"/>
    <property type="molecule type" value="Genomic_DNA"/>
</dbReference>
<dbReference type="AlphaFoldDB" id="B3RLC8"/>
<dbReference type="PANTHER" id="PTHR15572:SF0">
    <property type="entry name" value="GLUTAMINE-RICH PROTEIN-RELATED"/>
    <property type="match status" value="1"/>
</dbReference>
<dbReference type="InterPro" id="IPR052438">
    <property type="entry name" value="Chromatin_remod/trans_coact"/>
</dbReference>
<dbReference type="Proteomes" id="UP000009022">
    <property type="component" value="Unassembled WGS sequence"/>
</dbReference>
<feature type="region of interest" description="Disordered" evidence="1">
    <location>
        <begin position="250"/>
        <end position="272"/>
    </location>
</feature>
<feature type="region of interest" description="Disordered" evidence="1">
    <location>
        <begin position="324"/>
        <end position="346"/>
    </location>
</feature>
<feature type="domain" description="GLTSCR protein conserved" evidence="2">
    <location>
        <begin position="441"/>
        <end position="540"/>
    </location>
</feature>
<dbReference type="InParanoid" id="B3RLC8"/>
<feature type="compositionally biased region" description="Polar residues" evidence="1">
    <location>
        <begin position="325"/>
        <end position="344"/>
    </location>
</feature>
<feature type="compositionally biased region" description="Low complexity" evidence="1">
    <location>
        <begin position="53"/>
        <end position="72"/>
    </location>
</feature>
<dbReference type="GeneID" id="6749162"/>
<dbReference type="OrthoDB" id="2556847at2759"/>
<evidence type="ECO:0000313" key="4">
    <source>
        <dbReference type="Proteomes" id="UP000009022"/>
    </source>
</evidence>
<protein>
    <recommendedName>
        <fullName evidence="2">GLTSCR protein conserved domain-containing protein</fullName>
    </recommendedName>
</protein>
<evidence type="ECO:0000313" key="3">
    <source>
        <dbReference type="EMBL" id="EDV29521.1"/>
    </source>
</evidence>
<accession>B3RLC8</accession>
<feature type="compositionally biased region" description="Polar residues" evidence="1">
    <location>
        <begin position="85"/>
        <end position="94"/>
    </location>
</feature>
<dbReference type="RefSeq" id="XP_002108723.1">
    <property type="nucleotide sequence ID" value="XM_002108687.1"/>
</dbReference>
<feature type="compositionally biased region" description="Low complexity" evidence="1">
    <location>
        <begin position="377"/>
        <end position="410"/>
    </location>
</feature>
<evidence type="ECO:0000256" key="1">
    <source>
        <dbReference type="SAM" id="MobiDB-lite"/>
    </source>
</evidence>
<organism evidence="3 4">
    <name type="scientific">Trichoplax adhaerens</name>
    <name type="common">Trichoplax reptans</name>
    <dbReference type="NCBI Taxonomy" id="10228"/>
    <lineage>
        <taxon>Eukaryota</taxon>
        <taxon>Metazoa</taxon>
        <taxon>Placozoa</taxon>
        <taxon>Uniplacotomia</taxon>
        <taxon>Trichoplacea</taxon>
        <taxon>Trichoplacidae</taxon>
        <taxon>Trichoplax</taxon>
    </lineage>
</organism>
<gene>
    <name evidence="3" type="ORF">TRIADDRAFT_51961</name>
</gene>
<reference evidence="3 4" key="1">
    <citation type="journal article" date="2008" name="Nature">
        <title>The Trichoplax genome and the nature of placozoans.</title>
        <authorList>
            <person name="Srivastava M."/>
            <person name="Begovic E."/>
            <person name="Chapman J."/>
            <person name="Putnam N.H."/>
            <person name="Hellsten U."/>
            <person name="Kawashima T."/>
            <person name="Kuo A."/>
            <person name="Mitros T."/>
            <person name="Salamov A."/>
            <person name="Carpenter M.L."/>
            <person name="Signorovitch A.Y."/>
            <person name="Moreno M.A."/>
            <person name="Kamm K."/>
            <person name="Grimwood J."/>
            <person name="Schmutz J."/>
            <person name="Shapiro H."/>
            <person name="Grigoriev I.V."/>
            <person name="Buss L.W."/>
            <person name="Schierwater B."/>
            <person name="Dellaporta S.L."/>
            <person name="Rokhsar D.S."/>
        </authorList>
    </citation>
    <scope>NUCLEOTIDE SEQUENCE [LARGE SCALE GENOMIC DNA]</scope>
    <source>
        <strain evidence="3 4">Grell-BS-1999</strain>
    </source>
</reference>
<name>B3RLC8_TRIAD</name>
<dbReference type="STRING" id="10228.B3RLC8"/>
<feature type="region of interest" description="Disordered" evidence="1">
    <location>
        <begin position="1"/>
        <end position="94"/>
    </location>
</feature>
<dbReference type="PhylomeDB" id="B3RLC8"/>
<feature type="compositionally biased region" description="Polar residues" evidence="1">
    <location>
        <begin position="33"/>
        <end position="50"/>
    </location>
</feature>
<dbReference type="PANTHER" id="PTHR15572">
    <property type="entry name" value="GLIOMA TUMOR SUPPRESSOR CANDIDATE REGION GENE 1"/>
    <property type="match status" value="1"/>
</dbReference>
<dbReference type="eggNOG" id="ENOG502QPQ9">
    <property type="taxonomic scope" value="Eukaryota"/>
</dbReference>
<dbReference type="CTD" id="6749162"/>
<dbReference type="InterPro" id="IPR015671">
    <property type="entry name" value="GSCR1_dom"/>
</dbReference>
<dbReference type="Pfam" id="PF15249">
    <property type="entry name" value="GLTSCR1"/>
    <property type="match status" value="1"/>
</dbReference>
<evidence type="ECO:0000259" key="2">
    <source>
        <dbReference type="Pfam" id="PF15249"/>
    </source>
</evidence>
<feature type="region of interest" description="Disordered" evidence="1">
    <location>
        <begin position="370"/>
        <end position="430"/>
    </location>
</feature>
<keyword evidence="4" id="KW-1185">Reference proteome</keyword>
<dbReference type="KEGG" id="tad:TRIADDRAFT_51961"/>
<feature type="compositionally biased region" description="Polar residues" evidence="1">
    <location>
        <begin position="1"/>
        <end position="16"/>
    </location>
</feature>
<dbReference type="HOGENOM" id="CLU_467988_0_0_1"/>
<sequence length="583" mass="63714">MTESVNNASDIHSHTQMGKEPIQSHLESEVMPESTSWSTTNATISLSIKQPLSPKTTTSTSYQSSSTTADLSTDTKDKDNSNTTEQSDTSKSSISTLLELPLTSSNPAIANPSQCTTQAIMEEQAVLHTNNINSTMDDINNVDNDLLTDDKIASNLDDSVQEEDSNIITTLANLASLSPTDQIFQQTAAIGINSLPNEIIDCQLFDEFSVTANATLNGSTSLSQEELIALAADDNDKKSNLTLIQAQQQSIDKNVSNSNPKAGNQSGPTSTKTNFTLQQLMSTKASNQKLLAERLSLSSIETKDIKLYANNLSALLINTKKTPDVKQQTQPVDAVKTTTSTSTNYDHRSMPLSLISNITKFVVSTKTSDKGLYENNSTKTTSSTSKLTSTPKVPPSKNRSKSTKTGTSSKPLNQGKKRPPPTAAAKQAKRAARITTALGVDQIFVESPQMKPFESFENACRELLRYHVYYEPIPKEEDVTKFDEAYECTSEQTLQKIQRMYNKFTRLLYEESKSYAPSAERVLMDRIFLADERKDFEEIKKESMGKFAESAGTVLATLSTSGAVSDSVPESVETKADSVNDKV</sequence>
<proteinExistence type="predicted"/>